<dbReference type="OrthoDB" id="350539at2157"/>
<dbReference type="PROSITE" id="PS00351">
    <property type="entry name" value="TFIID"/>
    <property type="match status" value="1"/>
</dbReference>
<dbReference type="CDD" id="cd04518">
    <property type="entry name" value="TBP_archaea"/>
    <property type="match status" value="1"/>
</dbReference>
<gene>
    <name evidence="7" type="primary">tbp</name>
    <name evidence="9" type="ordered locus">Cmaq_1206</name>
</gene>
<dbReference type="PRINTS" id="PR00686">
    <property type="entry name" value="TIFACTORIID"/>
</dbReference>
<evidence type="ECO:0000256" key="8">
    <source>
        <dbReference type="RuleBase" id="RU000523"/>
    </source>
</evidence>
<dbReference type="STRING" id="397948.Cmaq_1206"/>
<comment type="similarity">
    <text evidence="1 7 8">Belongs to the TBP family.</text>
</comment>
<dbReference type="InterPro" id="IPR033711">
    <property type="entry name" value="TBP_archaea"/>
</dbReference>
<dbReference type="HOGENOM" id="CLU_060161_4_3_2"/>
<dbReference type="GeneID" id="5709275"/>
<dbReference type="SUPFAM" id="SSF55945">
    <property type="entry name" value="TATA-box binding protein-like"/>
    <property type="match status" value="2"/>
</dbReference>
<dbReference type="GO" id="GO:0016491">
    <property type="term" value="F:oxidoreductase activity"/>
    <property type="evidence" value="ECO:0007669"/>
    <property type="project" value="UniProtKB-KW"/>
</dbReference>
<dbReference type="GO" id="GO:0006352">
    <property type="term" value="P:DNA-templated transcription initiation"/>
    <property type="evidence" value="ECO:0007669"/>
    <property type="project" value="InterPro"/>
</dbReference>
<comment type="function">
    <text evidence="6 7 8">General factor that plays a role in the activation of archaeal genes transcribed by RNA polymerase. Binds specifically to the TATA box promoter element which lies close to the position of transcription initiation.</text>
</comment>
<dbReference type="NCBIfam" id="NF001593">
    <property type="entry name" value="PRK00394.1-2"/>
    <property type="match status" value="1"/>
</dbReference>
<dbReference type="Gene3D" id="3.30.310.10">
    <property type="entry name" value="TATA-Binding Protein"/>
    <property type="match status" value="2"/>
</dbReference>
<dbReference type="EMBL" id="CP000852">
    <property type="protein sequence ID" value="ABW02033.1"/>
    <property type="molecule type" value="Genomic_DNA"/>
</dbReference>
<accession>A8ME27</accession>
<keyword evidence="5 7" id="KW-0804">Transcription</keyword>
<dbReference type="InterPro" id="IPR000814">
    <property type="entry name" value="TBP"/>
</dbReference>
<dbReference type="PANTHER" id="PTHR10126">
    <property type="entry name" value="TATA-BOX BINDING PROTEIN"/>
    <property type="match status" value="1"/>
</dbReference>
<protein>
    <recommendedName>
        <fullName evidence="7">TATA-box-binding protein</fullName>
    </recommendedName>
    <alternativeName>
        <fullName evidence="7">Box A-binding protein</fullName>
        <shortName evidence="7">BAP</shortName>
    </alternativeName>
    <alternativeName>
        <fullName evidence="7">TATA sequence-binding protein</fullName>
        <shortName evidence="7">TBP</shortName>
    </alternativeName>
    <alternativeName>
        <fullName evidence="7">TATA-box factor</fullName>
    </alternativeName>
</protein>
<dbReference type="NCBIfam" id="NF001592">
    <property type="entry name" value="PRK00394.1-1"/>
    <property type="match status" value="1"/>
</dbReference>
<proteinExistence type="inferred from homology"/>
<dbReference type="FunFam" id="3.30.310.10:FF:000010">
    <property type="entry name" value="TATA-box-binding protein"/>
    <property type="match status" value="1"/>
</dbReference>
<dbReference type="Proteomes" id="UP000001137">
    <property type="component" value="Chromosome"/>
</dbReference>
<evidence type="ECO:0000256" key="1">
    <source>
        <dbReference type="ARBA" id="ARBA00005560"/>
    </source>
</evidence>
<keyword evidence="3 7" id="KW-0805">Transcription regulation</keyword>
<dbReference type="InterPro" id="IPR012295">
    <property type="entry name" value="TBP_dom_sf"/>
</dbReference>
<keyword evidence="10" id="KW-1185">Reference proteome</keyword>
<sequence length="194" mass="21699">MPKEPVYRIENIVATVNLGVDLDLERLAEVLPAAEYNPDQFPGLILRFQRPKISALIFRTGKMVCTGAKSEDELKRAVKYLVKTLNQRGAQIQNDSDIQVQNIVASGNLHAEVNIEKAALLLENSMYEPEQFPGLIYRMSDPKVVILVFSSGKIVCTGAKKEADVAVAVRKLYDKLKEINALYVIEEESAYEET</sequence>
<evidence type="ECO:0000256" key="7">
    <source>
        <dbReference type="HAMAP-Rule" id="MF_00408"/>
    </source>
</evidence>
<evidence type="ECO:0000256" key="5">
    <source>
        <dbReference type="ARBA" id="ARBA00023163"/>
    </source>
</evidence>
<feature type="repeat" description="2" evidence="7">
    <location>
        <begin position="100"/>
        <end position="176"/>
    </location>
</feature>
<name>A8ME27_CALMQ</name>
<feature type="repeat" description="1" evidence="7">
    <location>
        <begin position="9"/>
        <end position="85"/>
    </location>
</feature>
<dbReference type="Pfam" id="PF00352">
    <property type="entry name" value="TBP"/>
    <property type="match status" value="2"/>
</dbReference>
<dbReference type="GO" id="GO:0003700">
    <property type="term" value="F:DNA-binding transcription factor activity"/>
    <property type="evidence" value="ECO:0007669"/>
    <property type="project" value="UniProtKB-UniRule"/>
</dbReference>
<dbReference type="FunFam" id="3.30.310.10:FF:000007">
    <property type="entry name" value="TATA-box-binding protein"/>
    <property type="match status" value="1"/>
</dbReference>
<keyword evidence="9" id="KW-0560">Oxidoreductase</keyword>
<dbReference type="eggNOG" id="arCOG01764">
    <property type="taxonomic scope" value="Archaea"/>
</dbReference>
<evidence type="ECO:0000313" key="10">
    <source>
        <dbReference type="Proteomes" id="UP000001137"/>
    </source>
</evidence>
<evidence type="ECO:0000256" key="3">
    <source>
        <dbReference type="ARBA" id="ARBA00023015"/>
    </source>
</evidence>
<dbReference type="GO" id="GO:0003677">
    <property type="term" value="F:DNA binding"/>
    <property type="evidence" value="ECO:0007669"/>
    <property type="project" value="UniProtKB-KW"/>
</dbReference>
<evidence type="ECO:0000256" key="6">
    <source>
        <dbReference type="ARBA" id="ARBA00025680"/>
    </source>
</evidence>
<keyword evidence="4 7" id="KW-0238">DNA-binding</keyword>
<dbReference type="RefSeq" id="WP_012186252.1">
    <property type="nucleotide sequence ID" value="NC_009954.1"/>
</dbReference>
<evidence type="ECO:0000256" key="2">
    <source>
        <dbReference type="ARBA" id="ARBA00022737"/>
    </source>
</evidence>
<dbReference type="KEGG" id="cma:Cmaq_1206"/>
<dbReference type="HAMAP" id="MF_00408">
    <property type="entry name" value="TATA_bind_prot_arch"/>
    <property type="match status" value="1"/>
</dbReference>
<dbReference type="AlphaFoldDB" id="A8ME27"/>
<organism evidence="9 10">
    <name type="scientific">Caldivirga maquilingensis (strain ATCC 700844 / DSM 13496 / JCM 10307 / IC-167)</name>
    <dbReference type="NCBI Taxonomy" id="397948"/>
    <lineage>
        <taxon>Archaea</taxon>
        <taxon>Thermoproteota</taxon>
        <taxon>Thermoprotei</taxon>
        <taxon>Thermoproteales</taxon>
        <taxon>Thermoproteaceae</taxon>
        <taxon>Caldivirga</taxon>
    </lineage>
</organism>
<evidence type="ECO:0000256" key="4">
    <source>
        <dbReference type="ARBA" id="ARBA00023125"/>
    </source>
</evidence>
<dbReference type="InterPro" id="IPR030491">
    <property type="entry name" value="TBP_CS"/>
</dbReference>
<keyword evidence="2 7" id="KW-0677">Repeat</keyword>
<evidence type="ECO:0000313" key="9">
    <source>
        <dbReference type="EMBL" id="ABW02033.1"/>
    </source>
</evidence>
<reference evidence="9 10" key="1">
    <citation type="submission" date="2007-10" db="EMBL/GenBank/DDBJ databases">
        <title>Complete sequence of Caldivirga maquilingensis IC-167.</title>
        <authorList>
            <consortium name="US DOE Joint Genome Institute"/>
            <person name="Copeland A."/>
            <person name="Lucas S."/>
            <person name="Lapidus A."/>
            <person name="Barry K."/>
            <person name="Glavina del Rio T."/>
            <person name="Dalin E."/>
            <person name="Tice H."/>
            <person name="Pitluck S."/>
            <person name="Saunders E."/>
            <person name="Brettin T."/>
            <person name="Bruce D."/>
            <person name="Detter J.C."/>
            <person name="Han C."/>
            <person name="Schmutz J."/>
            <person name="Larimer F."/>
            <person name="Land M."/>
            <person name="Hauser L."/>
            <person name="Kyrpides N."/>
            <person name="Ivanova N."/>
            <person name="Biddle J.F."/>
            <person name="Zhang Z."/>
            <person name="Fitz-Gibbon S.T."/>
            <person name="Lowe T.M."/>
            <person name="Saltikov C."/>
            <person name="House C.H."/>
            <person name="Richardson P."/>
        </authorList>
    </citation>
    <scope>NUCLEOTIDE SEQUENCE [LARGE SCALE GENOMIC DNA]</scope>
    <source>
        <strain evidence="10">ATCC 700844 / DSM 13496 / JCM 10307 / IC-167</strain>
    </source>
</reference>